<feature type="region of interest" description="Disordered" evidence="1">
    <location>
        <begin position="1"/>
        <end position="39"/>
    </location>
</feature>
<evidence type="ECO:0000313" key="3">
    <source>
        <dbReference type="Proteomes" id="UP000054408"/>
    </source>
</evidence>
<reference evidence="2 3" key="1">
    <citation type="submission" date="2010-05" db="EMBL/GenBank/DDBJ databases">
        <title>The Genome Sequence of Thecamonas trahens ATCC 50062.</title>
        <authorList>
            <consortium name="The Broad Institute Genome Sequencing Platform"/>
            <person name="Russ C."/>
            <person name="Cuomo C."/>
            <person name="Shea T."/>
            <person name="Young S.K."/>
            <person name="Zeng Q."/>
            <person name="Koehrsen M."/>
            <person name="Haas B."/>
            <person name="Borodovsky M."/>
            <person name="Guigo R."/>
            <person name="Alvarado L."/>
            <person name="Berlin A."/>
            <person name="Bochicchio J."/>
            <person name="Borenstein D."/>
            <person name="Chapman S."/>
            <person name="Chen Z."/>
            <person name="Freedman E."/>
            <person name="Gellesch M."/>
            <person name="Goldberg J."/>
            <person name="Griggs A."/>
            <person name="Gujja S."/>
            <person name="Heilman E."/>
            <person name="Heiman D."/>
            <person name="Hepburn T."/>
            <person name="Howarth C."/>
            <person name="Jen D."/>
            <person name="Larson L."/>
            <person name="Mehta T."/>
            <person name="Park D."/>
            <person name="Pearson M."/>
            <person name="Roberts A."/>
            <person name="Saif S."/>
            <person name="Shenoy N."/>
            <person name="Sisk P."/>
            <person name="Stolte C."/>
            <person name="Sykes S."/>
            <person name="Thomson T."/>
            <person name="Walk T."/>
            <person name="White J."/>
            <person name="Yandava C."/>
            <person name="Burger G."/>
            <person name="Gray M.W."/>
            <person name="Holland P.W.H."/>
            <person name="King N."/>
            <person name="Lang F.B.F."/>
            <person name="Roger A.J."/>
            <person name="Ruiz-Trillo I."/>
            <person name="Lander E."/>
            <person name="Nusbaum C."/>
        </authorList>
    </citation>
    <scope>NUCLEOTIDE SEQUENCE [LARGE SCALE GENOMIC DNA]</scope>
    <source>
        <strain evidence="2 3">ATCC 50062</strain>
    </source>
</reference>
<feature type="compositionally biased region" description="Low complexity" evidence="1">
    <location>
        <begin position="81"/>
        <end position="90"/>
    </location>
</feature>
<dbReference type="RefSeq" id="XP_013760551.1">
    <property type="nucleotide sequence ID" value="XM_013905097.1"/>
</dbReference>
<feature type="region of interest" description="Disordered" evidence="1">
    <location>
        <begin position="81"/>
        <end position="173"/>
    </location>
</feature>
<feature type="compositionally biased region" description="Basic residues" evidence="1">
    <location>
        <begin position="98"/>
        <end position="132"/>
    </location>
</feature>
<sequence length="395" mass="41016">MRLSVASKATTGSAPASPSPRSSPRASPRPTSSSPLPAASLSLATNTAVLSTPVAKRSLLTVPTPALSPLDSLVAAAASAAASVRPAVPSRKTSPAATRKRKRAVSKTGAKAKTRTKTKTKTKAKAASKAKTKSAATAKSTATAKSLAEAKSARKRKRVSDKAADDAAAAGKTKKPRLYGLVKRVEGNRYRTPDGITFERSYQAYRHLSKLKKENPEILGSPQPALPANTVTVPLHTRYGGQDSPVVLLADFASVPDNCVRLLGASIATSPNADGRSLYAWIKAWKADAGVALNPDADAGSQSPRTLSRASTDVASESKPASDYDPDALLAPTTLALKHTPQSIRDAAAPLTGAPVLLASHLAVWRATRTSWRSRAANSIAAGELAFAARDSNHS</sequence>
<feature type="compositionally biased region" description="Polar residues" evidence="1">
    <location>
        <begin position="300"/>
        <end position="315"/>
    </location>
</feature>
<evidence type="ECO:0000313" key="2">
    <source>
        <dbReference type="EMBL" id="KNC46257.1"/>
    </source>
</evidence>
<proteinExistence type="predicted"/>
<protein>
    <submittedName>
        <fullName evidence="2">Uncharacterized protein</fullName>
    </submittedName>
</protein>
<feature type="region of interest" description="Disordered" evidence="1">
    <location>
        <begin position="296"/>
        <end position="326"/>
    </location>
</feature>
<accession>A0A0L0D1W0</accession>
<evidence type="ECO:0000256" key="1">
    <source>
        <dbReference type="SAM" id="MobiDB-lite"/>
    </source>
</evidence>
<dbReference type="Proteomes" id="UP000054408">
    <property type="component" value="Unassembled WGS sequence"/>
</dbReference>
<keyword evidence="3" id="KW-1185">Reference proteome</keyword>
<dbReference type="EMBL" id="GL349442">
    <property type="protein sequence ID" value="KNC46257.1"/>
    <property type="molecule type" value="Genomic_DNA"/>
</dbReference>
<dbReference type="GeneID" id="25562364"/>
<name>A0A0L0D1W0_THETB</name>
<dbReference type="AlphaFoldDB" id="A0A0L0D1W0"/>
<gene>
    <name evidence="2" type="ORF">AMSG_02711</name>
</gene>
<feature type="compositionally biased region" description="Low complexity" evidence="1">
    <location>
        <begin position="133"/>
        <end position="150"/>
    </location>
</feature>
<organism evidence="2 3">
    <name type="scientific">Thecamonas trahens ATCC 50062</name>
    <dbReference type="NCBI Taxonomy" id="461836"/>
    <lineage>
        <taxon>Eukaryota</taxon>
        <taxon>Apusozoa</taxon>
        <taxon>Apusomonadida</taxon>
        <taxon>Apusomonadidae</taxon>
        <taxon>Thecamonas</taxon>
    </lineage>
</organism>